<protein>
    <recommendedName>
        <fullName evidence="1">DUF1985 domain-containing protein</fullName>
    </recommendedName>
</protein>
<dbReference type="PANTHER" id="PTHR48449:SF1">
    <property type="entry name" value="DUF1985 DOMAIN-CONTAINING PROTEIN"/>
    <property type="match status" value="1"/>
</dbReference>
<name>A0A8S0VBT9_OLEEU</name>
<dbReference type="AlphaFoldDB" id="A0A8S0VBT9"/>
<evidence type="ECO:0000259" key="1">
    <source>
        <dbReference type="Pfam" id="PF09331"/>
    </source>
</evidence>
<evidence type="ECO:0000313" key="2">
    <source>
        <dbReference type="EMBL" id="CAA3028525.1"/>
    </source>
</evidence>
<proteinExistence type="predicted"/>
<keyword evidence="3" id="KW-1185">Reference proteome</keyword>
<dbReference type="Gramene" id="OE9A047655T1">
    <property type="protein sequence ID" value="OE9A047655C1"/>
    <property type="gene ID" value="OE9A047655"/>
</dbReference>
<dbReference type="EMBL" id="CACTIH010009260">
    <property type="protein sequence ID" value="CAA3028525.1"/>
    <property type="molecule type" value="Genomic_DNA"/>
</dbReference>
<feature type="domain" description="DUF1985" evidence="1">
    <location>
        <begin position="91"/>
        <end position="148"/>
    </location>
</feature>
<comment type="caution">
    <text evidence="2">The sequence shown here is derived from an EMBL/GenBank/DDBJ whole genome shotgun (WGS) entry which is preliminary data.</text>
</comment>
<dbReference type="Pfam" id="PF09331">
    <property type="entry name" value="DUF1985"/>
    <property type="match status" value="1"/>
</dbReference>
<accession>A0A8S0VBT9</accession>
<organism evidence="2 3">
    <name type="scientific">Olea europaea subsp. europaea</name>
    <dbReference type="NCBI Taxonomy" id="158383"/>
    <lineage>
        <taxon>Eukaryota</taxon>
        <taxon>Viridiplantae</taxon>
        <taxon>Streptophyta</taxon>
        <taxon>Embryophyta</taxon>
        <taxon>Tracheophyta</taxon>
        <taxon>Spermatophyta</taxon>
        <taxon>Magnoliopsida</taxon>
        <taxon>eudicotyledons</taxon>
        <taxon>Gunneridae</taxon>
        <taxon>Pentapetalae</taxon>
        <taxon>asterids</taxon>
        <taxon>lamiids</taxon>
        <taxon>Lamiales</taxon>
        <taxon>Oleaceae</taxon>
        <taxon>Oleeae</taxon>
        <taxon>Olea</taxon>
    </lineage>
</organism>
<evidence type="ECO:0000313" key="3">
    <source>
        <dbReference type="Proteomes" id="UP000594638"/>
    </source>
</evidence>
<reference evidence="2 3" key="1">
    <citation type="submission" date="2019-12" db="EMBL/GenBank/DDBJ databases">
        <authorList>
            <person name="Alioto T."/>
            <person name="Alioto T."/>
            <person name="Gomez Garrido J."/>
        </authorList>
    </citation>
    <scope>NUCLEOTIDE SEQUENCE [LARGE SCALE GENOMIC DNA]</scope>
</reference>
<dbReference type="PANTHER" id="PTHR48449">
    <property type="entry name" value="DUF1985 DOMAIN-CONTAINING PROTEIN"/>
    <property type="match status" value="1"/>
</dbReference>
<gene>
    <name evidence="2" type="ORF">OLEA9_A047655</name>
</gene>
<dbReference type="InterPro" id="IPR015410">
    <property type="entry name" value="DUF1985"/>
</dbReference>
<dbReference type="Proteomes" id="UP000594638">
    <property type="component" value="Unassembled WGS sequence"/>
</dbReference>
<dbReference type="OrthoDB" id="1217888at2759"/>
<sequence>MEKSKAAKLVINAEETSERRSKKKSVDSQYIIQKKRWFPGKITTSVSKGVLSSIQTKLPDRHKLIMKGTCFAHFLDCHEIVVQAQLIHYFLLRQVQQPNPKEMWFLVAGRYVRFSISEFCIVTWLRCSGDSDTGIFESRESQLKNKKGKSIDPSHMSEESVHLVTDTGVRQAHITDDDDDDFVDPP</sequence>